<evidence type="ECO:0000256" key="3">
    <source>
        <dbReference type="ARBA" id="ARBA00022989"/>
    </source>
</evidence>
<feature type="transmembrane region" description="Helical" evidence="5">
    <location>
        <begin position="413"/>
        <end position="432"/>
    </location>
</feature>
<evidence type="ECO:0000256" key="5">
    <source>
        <dbReference type="SAM" id="Phobius"/>
    </source>
</evidence>
<feature type="transmembrane region" description="Helical" evidence="5">
    <location>
        <begin position="453"/>
        <end position="469"/>
    </location>
</feature>
<evidence type="ECO:0000256" key="1">
    <source>
        <dbReference type="ARBA" id="ARBA00004141"/>
    </source>
</evidence>
<sequence length="791" mass="88121">MTSTSAGKQRRGDPLLTWLLAIAFAWLFLASFPYYTSMSLVTNPLEMYQGRFSWAPLAFLAVLGFLAMGTYRSVAFACTMLVCTLAVYHGSLISAYVAATPLPNVAAYLWYGNTIFMWLCILAVTWAAQSSEIRLSIESGLLYALCFALVAHFAAATIQNWLITHGPNERLSYVLGLLDARQHYGSGTRMPGLTPSPVFLGAISVFYWPAAAHLYQRASKRILRVTYLIVVFLSGICLALSGTRSAVLGFVTQVVGILYVAVRRKGFAGGTRKWAFASGIFIAGLIAGIVVTKNVLTQRFGFLVGDSDSSFSNRTYLLKVAFSFLLERPFCGYGAGTWPILYGMFYQLPNVAYLYPDIHSHLALRIWNEGLVGIALALCVVIGTHFSTTWKMFSTWMRVSIAGLVVPVIADSFYHSFALLLPLWIMGGLVVARSEVWRKRGTAGHHVSLGKHYLVPLGLLILWVVNFLLPPTSFQDRLPKRVRAILKKSTGTLSVHFMDLFSGYQWEVDHQAISNVDIGNWIKRDNEGRYVFPSVLATLACAAQVAAEKSQQTVAVDQYAVSKAAPTHFLLNLSLPDWVAHLIENPYSDYLPAILGHFPREELSAAALRWFGHPWFAQGLHELPLCTVCGRSNVQDDAERRFLAAEWVTSATAEQLVHSFVTLTDDNHSSIARVMRNALKASQEELGLVRYLPRGPALEHCAWYSGNMREEVLIYRNQDRSWAVAALFATHSLNIAPRPDNVANRVFAEIGWLLYCVYSRMDPLQRGVAIGTSTTYPKPKSWLWFRNLPDY</sequence>
<accession>A0A2Z4Y8Q1</accession>
<feature type="transmembrane region" description="Helical" evidence="5">
    <location>
        <begin position="74"/>
        <end position="96"/>
    </location>
</feature>
<feature type="transmembrane region" description="Helical" evidence="5">
    <location>
        <begin position="48"/>
        <end position="67"/>
    </location>
</feature>
<dbReference type="Pfam" id="PF04932">
    <property type="entry name" value="Wzy_C"/>
    <property type="match status" value="1"/>
</dbReference>
<dbReference type="EMBL" id="CP030759">
    <property type="protein sequence ID" value="AXA37627.1"/>
    <property type="molecule type" value="Genomic_DNA"/>
</dbReference>
<keyword evidence="4 5" id="KW-0472">Membrane</keyword>
<feature type="transmembrane region" description="Helical" evidence="5">
    <location>
        <begin position="140"/>
        <end position="163"/>
    </location>
</feature>
<dbReference type="KEGG" id="schv:BRCON_2885"/>
<evidence type="ECO:0000259" key="6">
    <source>
        <dbReference type="Pfam" id="PF04932"/>
    </source>
</evidence>
<feature type="transmembrane region" description="Helical" evidence="5">
    <location>
        <begin position="15"/>
        <end position="36"/>
    </location>
</feature>
<evidence type="ECO:0000313" key="8">
    <source>
        <dbReference type="Proteomes" id="UP000262583"/>
    </source>
</evidence>
<gene>
    <name evidence="7" type="ORF">BRCON_2885</name>
</gene>
<feature type="transmembrane region" description="Helical" evidence="5">
    <location>
        <begin position="247"/>
        <end position="262"/>
    </location>
</feature>
<organism evidence="7 8">
    <name type="scientific">Sumerlaea chitinivorans</name>
    <dbReference type="NCBI Taxonomy" id="2250252"/>
    <lineage>
        <taxon>Bacteria</taxon>
        <taxon>Candidatus Sumerlaeota</taxon>
        <taxon>Candidatus Sumerlaeia</taxon>
        <taxon>Candidatus Sumerlaeales</taxon>
        <taxon>Candidatus Sumerlaeaceae</taxon>
        <taxon>Candidatus Sumerlaea</taxon>
    </lineage>
</organism>
<evidence type="ECO:0000313" key="7">
    <source>
        <dbReference type="EMBL" id="AXA37627.1"/>
    </source>
</evidence>
<feature type="transmembrane region" description="Helical" evidence="5">
    <location>
        <begin position="222"/>
        <end position="241"/>
    </location>
</feature>
<feature type="domain" description="O-antigen ligase-related" evidence="6">
    <location>
        <begin position="230"/>
        <end position="377"/>
    </location>
</feature>
<evidence type="ECO:0000256" key="2">
    <source>
        <dbReference type="ARBA" id="ARBA00022692"/>
    </source>
</evidence>
<dbReference type="Proteomes" id="UP000262583">
    <property type="component" value="Chromosome"/>
</dbReference>
<dbReference type="InterPro" id="IPR051533">
    <property type="entry name" value="WaaL-like"/>
</dbReference>
<dbReference type="PANTHER" id="PTHR37422">
    <property type="entry name" value="TEICHURONIC ACID BIOSYNTHESIS PROTEIN TUAE"/>
    <property type="match status" value="1"/>
</dbReference>
<keyword evidence="2 5" id="KW-0812">Transmembrane</keyword>
<reference evidence="7 8" key="1">
    <citation type="submission" date="2018-05" db="EMBL/GenBank/DDBJ databases">
        <title>A metagenomic window into the 2 km-deep terrestrial subsurface aquifer revealed taxonomically and functionally diverse microbial community comprising novel uncultured bacterial lineages.</title>
        <authorList>
            <person name="Kadnikov V.V."/>
            <person name="Mardanov A.V."/>
            <person name="Beletsky A.V."/>
            <person name="Banks D."/>
            <person name="Pimenov N.V."/>
            <person name="Frank Y.A."/>
            <person name="Karnachuk O.V."/>
            <person name="Ravin N.V."/>
        </authorList>
    </citation>
    <scope>NUCLEOTIDE SEQUENCE [LARGE SCALE GENOMIC DNA]</scope>
    <source>
        <strain evidence="7">BY</strain>
    </source>
</reference>
<dbReference type="InterPro" id="IPR007016">
    <property type="entry name" value="O-antigen_ligase-rel_domated"/>
</dbReference>
<name>A0A2Z4Y8Q1_SUMC1</name>
<proteinExistence type="predicted"/>
<dbReference type="PANTHER" id="PTHR37422:SF13">
    <property type="entry name" value="LIPOPOLYSACCHARIDE BIOSYNTHESIS PROTEIN PA4999-RELATED"/>
    <property type="match status" value="1"/>
</dbReference>
<feature type="transmembrane region" description="Helical" evidence="5">
    <location>
        <begin position="108"/>
        <end position="128"/>
    </location>
</feature>
<feature type="transmembrane region" description="Helical" evidence="5">
    <location>
        <begin position="274"/>
        <end position="296"/>
    </location>
</feature>
<comment type="subcellular location">
    <subcellularLocation>
        <location evidence="1">Membrane</location>
        <topology evidence="1">Multi-pass membrane protein</topology>
    </subcellularLocation>
</comment>
<evidence type="ECO:0000256" key="4">
    <source>
        <dbReference type="ARBA" id="ARBA00023136"/>
    </source>
</evidence>
<feature type="transmembrane region" description="Helical" evidence="5">
    <location>
        <begin position="366"/>
        <end position="387"/>
    </location>
</feature>
<feature type="transmembrane region" description="Helical" evidence="5">
    <location>
        <begin position="198"/>
        <end position="215"/>
    </location>
</feature>
<feature type="transmembrane region" description="Helical" evidence="5">
    <location>
        <begin position="316"/>
        <end position="345"/>
    </location>
</feature>
<dbReference type="AlphaFoldDB" id="A0A2Z4Y8Q1"/>
<keyword evidence="3 5" id="KW-1133">Transmembrane helix</keyword>
<dbReference type="GO" id="GO:0016020">
    <property type="term" value="C:membrane"/>
    <property type="evidence" value="ECO:0007669"/>
    <property type="project" value="UniProtKB-SubCell"/>
</dbReference>
<protein>
    <recommendedName>
        <fullName evidence="6">O-antigen ligase-related domain-containing protein</fullName>
    </recommendedName>
</protein>